<keyword evidence="5 8" id="KW-0812">Transmembrane</keyword>
<keyword evidence="7 8" id="KW-0472">Membrane</keyword>
<dbReference type="PANTHER" id="PTHR33908">
    <property type="entry name" value="MANNOSYLTRANSFERASE YKCB-RELATED"/>
    <property type="match status" value="1"/>
</dbReference>
<evidence type="ECO:0000256" key="8">
    <source>
        <dbReference type="SAM" id="Phobius"/>
    </source>
</evidence>
<keyword evidence="2" id="KW-1003">Cell membrane</keyword>
<accession>A0A9D7SVV0</accession>
<dbReference type="Proteomes" id="UP000808337">
    <property type="component" value="Unassembled WGS sequence"/>
</dbReference>
<evidence type="ECO:0000256" key="7">
    <source>
        <dbReference type="ARBA" id="ARBA00023136"/>
    </source>
</evidence>
<feature type="transmembrane region" description="Helical" evidence="8">
    <location>
        <begin position="47"/>
        <end position="65"/>
    </location>
</feature>
<evidence type="ECO:0000256" key="5">
    <source>
        <dbReference type="ARBA" id="ARBA00022692"/>
    </source>
</evidence>
<gene>
    <name evidence="10" type="ORF">IPP15_12400</name>
</gene>
<name>A0A9D7SVV0_9BACT</name>
<feature type="transmembrane region" description="Helical" evidence="8">
    <location>
        <begin position="155"/>
        <end position="176"/>
    </location>
</feature>
<keyword evidence="4" id="KW-0808">Transferase</keyword>
<dbReference type="GO" id="GO:0016763">
    <property type="term" value="F:pentosyltransferase activity"/>
    <property type="evidence" value="ECO:0007669"/>
    <property type="project" value="TreeGrafter"/>
</dbReference>
<dbReference type="PANTHER" id="PTHR33908:SF3">
    <property type="entry name" value="UNDECAPRENYL PHOSPHATE-ALPHA-4-AMINO-4-DEOXY-L-ARABINOSE ARABINOSYL TRANSFERASE"/>
    <property type="match status" value="1"/>
</dbReference>
<dbReference type="GO" id="GO:0005886">
    <property type="term" value="C:plasma membrane"/>
    <property type="evidence" value="ECO:0007669"/>
    <property type="project" value="UniProtKB-SubCell"/>
</dbReference>
<evidence type="ECO:0000256" key="1">
    <source>
        <dbReference type="ARBA" id="ARBA00004651"/>
    </source>
</evidence>
<dbReference type="AlphaFoldDB" id="A0A9D7SVV0"/>
<evidence type="ECO:0000256" key="3">
    <source>
        <dbReference type="ARBA" id="ARBA00022676"/>
    </source>
</evidence>
<dbReference type="GO" id="GO:0010041">
    <property type="term" value="P:response to iron(III) ion"/>
    <property type="evidence" value="ECO:0007669"/>
    <property type="project" value="TreeGrafter"/>
</dbReference>
<comment type="subcellular location">
    <subcellularLocation>
        <location evidence="1">Cell membrane</location>
        <topology evidence="1">Multi-pass membrane protein</topology>
    </subcellularLocation>
</comment>
<organism evidence="10 11">
    <name type="scientific">Candidatus Opimibacter skivensis</name>
    <dbReference type="NCBI Taxonomy" id="2982028"/>
    <lineage>
        <taxon>Bacteria</taxon>
        <taxon>Pseudomonadati</taxon>
        <taxon>Bacteroidota</taxon>
        <taxon>Saprospiria</taxon>
        <taxon>Saprospirales</taxon>
        <taxon>Saprospiraceae</taxon>
        <taxon>Candidatus Opimibacter</taxon>
    </lineage>
</organism>
<evidence type="ECO:0000256" key="2">
    <source>
        <dbReference type="ARBA" id="ARBA00022475"/>
    </source>
</evidence>
<dbReference type="InterPro" id="IPR038731">
    <property type="entry name" value="RgtA/B/C-like"/>
</dbReference>
<evidence type="ECO:0000313" key="11">
    <source>
        <dbReference type="Proteomes" id="UP000808337"/>
    </source>
</evidence>
<evidence type="ECO:0000256" key="6">
    <source>
        <dbReference type="ARBA" id="ARBA00022989"/>
    </source>
</evidence>
<feature type="transmembrane region" description="Helical" evidence="8">
    <location>
        <begin position="85"/>
        <end position="107"/>
    </location>
</feature>
<dbReference type="GO" id="GO:0009103">
    <property type="term" value="P:lipopolysaccharide biosynthetic process"/>
    <property type="evidence" value="ECO:0007669"/>
    <property type="project" value="UniProtKB-ARBA"/>
</dbReference>
<dbReference type="InterPro" id="IPR050297">
    <property type="entry name" value="LipidA_mod_glycosyltrf_83"/>
</dbReference>
<evidence type="ECO:0000259" key="9">
    <source>
        <dbReference type="Pfam" id="PF13231"/>
    </source>
</evidence>
<reference evidence="10 11" key="1">
    <citation type="submission" date="2020-10" db="EMBL/GenBank/DDBJ databases">
        <title>Connecting structure to function with the recovery of over 1000 high-quality activated sludge metagenome-assembled genomes encoding full-length rRNA genes using long-read sequencing.</title>
        <authorList>
            <person name="Singleton C.M."/>
            <person name="Petriglieri F."/>
            <person name="Kristensen J.M."/>
            <person name="Kirkegaard R.H."/>
            <person name="Michaelsen T.Y."/>
            <person name="Andersen M.H."/>
            <person name="Karst S.M."/>
            <person name="Dueholm M.S."/>
            <person name="Nielsen P.H."/>
            <person name="Albertsen M."/>
        </authorList>
    </citation>
    <scope>NUCLEOTIDE SEQUENCE [LARGE SCALE GENOMIC DNA]</scope>
    <source>
        <strain evidence="10">Ribe_18-Q3-R11-54_MAXAC.273</strain>
    </source>
</reference>
<feature type="transmembrane region" description="Helical" evidence="8">
    <location>
        <begin position="127"/>
        <end position="143"/>
    </location>
</feature>
<evidence type="ECO:0000313" key="10">
    <source>
        <dbReference type="EMBL" id="MBK9983191.1"/>
    </source>
</evidence>
<keyword evidence="3" id="KW-0328">Glycosyltransferase</keyword>
<keyword evidence="6 8" id="KW-1133">Transmembrane helix</keyword>
<evidence type="ECO:0000256" key="4">
    <source>
        <dbReference type="ARBA" id="ARBA00022679"/>
    </source>
</evidence>
<sequence length="178" mass="21341">MMVLHDYSRVYIDFKPFWEKPPMFFWMQSSAMMIFSVTEFAARFPNAICGIVTLLVLFLFGTRLFDRKFGLFWALAYGGSIFPNLYFKSGIIDPWFNLFIFISIYYLICYHWKRNEMDKEGLNRKKFSYICFSAIFMGLRYSDKRTCCFDHFLEQWAWSTLCIIVLKFILTGCMFLHS</sequence>
<comment type="caution">
    <text evidence="10">The sequence shown here is derived from an EMBL/GenBank/DDBJ whole genome shotgun (WGS) entry which is preliminary data.</text>
</comment>
<proteinExistence type="predicted"/>
<dbReference type="EMBL" id="JADKGY010000012">
    <property type="protein sequence ID" value="MBK9983191.1"/>
    <property type="molecule type" value="Genomic_DNA"/>
</dbReference>
<protein>
    <submittedName>
        <fullName evidence="10">Glycosyltransferase family 39 protein</fullName>
    </submittedName>
</protein>
<feature type="domain" description="Glycosyltransferase RgtA/B/C/D-like" evidence="9">
    <location>
        <begin position="20"/>
        <end position="115"/>
    </location>
</feature>
<dbReference type="Pfam" id="PF13231">
    <property type="entry name" value="PMT_2"/>
    <property type="match status" value="1"/>
</dbReference>